<dbReference type="SUPFAM" id="SSF49562">
    <property type="entry name" value="C2 domain (Calcium/lipid-binding domain, CaLB)"/>
    <property type="match status" value="1"/>
</dbReference>
<name>A0AB34GRA3_ESCRO</name>
<feature type="compositionally biased region" description="Basic and acidic residues" evidence="1">
    <location>
        <begin position="163"/>
        <end position="181"/>
    </location>
</feature>
<feature type="compositionally biased region" description="Acidic residues" evidence="1">
    <location>
        <begin position="198"/>
        <end position="222"/>
    </location>
</feature>
<dbReference type="CDD" id="cd00030">
    <property type="entry name" value="C2"/>
    <property type="match status" value="1"/>
</dbReference>
<comment type="caution">
    <text evidence="3">The sequence shown here is derived from an EMBL/GenBank/DDBJ whole genome shotgun (WGS) entry which is preliminary data.</text>
</comment>
<accession>A0AB34GRA3</accession>
<dbReference type="GO" id="GO:1905515">
    <property type="term" value="P:non-motile cilium assembly"/>
    <property type="evidence" value="ECO:0007669"/>
    <property type="project" value="TreeGrafter"/>
</dbReference>
<dbReference type="EMBL" id="JAIQCJ010002103">
    <property type="protein sequence ID" value="KAJ8782598.1"/>
    <property type="molecule type" value="Genomic_DNA"/>
</dbReference>
<protein>
    <recommendedName>
        <fullName evidence="2">C2 domain-containing protein</fullName>
    </recommendedName>
</protein>
<evidence type="ECO:0000313" key="3">
    <source>
        <dbReference type="EMBL" id="KAJ8782598.1"/>
    </source>
</evidence>
<dbReference type="Pfam" id="PF00168">
    <property type="entry name" value="C2"/>
    <property type="match status" value="1"/>
</dbReference>
<dbReference type="InterPro" id="IPR031139">
    <property type="entry name" value="RPGRIP1_fam"/>
</dbReference>
<dbReference type="PANTHER" id="PTHR14240:SF4">
    <property type="entry name" value="PROTEIN FANTOM"/>
    <property type="match status" value="1"/>
</dbReference>
<dbReference type="Gene3D" id="2.60.40.150">
    <property type="entry name" value="C2 domain"/>
    <property type="match status" value="2"/>
</dbReference>
<dbReference type="GO" id="GO:0046548">
    <property type="term" value="P:retinal rod cell development"/>
    <property type="evidence" value="ECO:0007669"/>
    <property type="project" value="TreeGrafter"/>
</dbReference>
<dbReference type="FunFam" id="2.60.40.150:FF:000075">
    <property type="entry name" value="protein fantom isoform X1"/>
    <property type="match status" value="1"/>
</dbReference>
<dbReference type="PANTHER" id="PTHR14240">
    <property type="entry name" value="RETINITIS PIGMENTOSA GTPASE REGULATOR-INTERACTING PROTEIN"/>
    <property type="match status" value="1"/>
</dbReference>
<dbReference type="GO" id="GO:0032391">
    <property type="term" value="C:photoreceptor connecting cilium"/>
    <property type="evidence" value="ECO:0007669"/>
    <property type="project" value="TreeGrafter"/>
</dbReference>
<evidence type="ECO:0000259" key="2">
    <source>
        <dbReference type="PROSITE" id="PS50004"/>
    </source>
</evidence>
<feature type="domain" description="C2" evidence="2">
    <location>
        <begin position="9"/>
        <end position="133"/>
    </location>
</feature>
<dbReference type="AlphaFoldDB" id="A0AB34GRA3"/>
<keyword evidence="4" id="KW-1185">Reference proteome</keyword>
<dbReference type="SMART" id="SM00239">
    <property type="entry name" value="C2"/>
    <property type="match status" value="1"/>
</dbReference>
<dbReference type="Pfam" id="PF18111">
    <property type="entry name" value="RPGR1_C"/>
    <property type="match status" value="1"/>
</dbReference>
<feature type="region of interest" description="Disordered" evidence="1">
    <location>
        <begin position="150"/>
        <end position="222"/>
    </location>
</feature>
<evidence type="ECO:0000313" key="4">
    <source>
        <dbReference type="Proteomes" id="UP001159641"/>
    </source>
</evidence>
<dbReference type="GO" id="GO:0031870">
    <property type="term" value="F:thromboxane A2 receptor binding"/>
    <property type="evidence" value="ECO:0007669"/>
    <property type="project" value="TreeGrafter"/>
</dbReference>
<feature type="region of interest" description="Disordered" evidence="1">
    <location>
        <begin position="1"/>
        <end position="20"/>
    </location>
</feature>
<proteinExistence type="predicted"/>
<dbReference type="InterPro" id="IPR041091">
    <property type="entry name" value="RPGRIP1_C"/>
</dbReference>
<reference evidence="3 4" key="1">
    <citation type="submission" date="2022-11" db="EMBL/GenBank/DDBJ databases">
        <title>Whole genome sequence of Eschrichtius robustus ER-17-0199.</title>
        <authorList>
            <person name="Bruniche-Olsen A."/>
            <person name="Black A.N."/>
            <person name="Fields C.J."/>
            <person name="Walden K."/>
            <person name="Dewoody J.A."/>
        </authorList>
    </citation>
    <scope>NUCLEOTIDE SEQUENCE [LARGE SCALE GENOMIC DNA]</scope>
    <source>
        <strain evidence="3">ER-17-0199</strain>
        <tissue evidence="3">Blubber</tissue>
    </source>
</reference>
<organism evidence="3 4">
    <name type="scientific">Eschrichtius robustus</name>
    <name type="common">California gray whale</name>
    <name type="synonym">Eschrichtius gibbosus</name>
    <dbReference type="NCBI Taxonomy" id="9764"/>
    <lineage>
        <taxon>Eukaryota</taxon>
        <taxon>Metazoa</taxon>
        <taxon>Chordata</taxon>
        <taxon>Craniata</taxon>
        <taxon>Vertebrata</taxon>
        <taxon>Euteleostomi</taxon>
        <taxon>Mammalia</taxon>
        <taxon>Eutheria</taxon>
        <taxon>Laurasiatheria</taxon>
        <taxon>Artiodactyla</taxon>
        <taxon>Whippomorpha</taxon>
        <taxon>Cetacea</taxon>
        <taxon>Mysticeti</taxon>
        <taxon>Eschrichtiidae</taxon>
        <taxon>Eschrichtius</taxon>
    </lineage>
</organism>
<gene>
    <name evidence="3" type="ORF">J1605_000577</name>
</gene>
<dbReference type="FunFam" id="2.60.40.150:FF:000196">
    <property type="entry name" value="Protein fantom"/>
    <property type="match status" value="1"/>
</dbReference>
<dbReference type="Proteomes" id="UP001159641">
    <property type="component" value="Unassembled WGS sequence"/>
</dbReference>
<dbReference type="PROSITE" id="PS50004">
    <property type="entry name" value="C2"/>
    <property type="match status" value="1"/>
</dbReference>
<evidence type="ECO:0000256" key="1">
    <source>
        <dbReference type="SAM" id="MobiDB-lite"/>
    </source>
</evidence>
<dbReference type="InterPro" id="IPR000008">
    <property type="entry name" value="C2_dom"/>
</dbReference>
<dbReference type="InterPro" id="IPR035892">
    <property type="entry name" value="C2_domain_sf"/>
</dbReference>
<sequence>MFFQLSQQAPKTAQLGSTDSTDGNLNELHVTVRCCSHLQSRASHLQPHPYVVYKFSDFADHDTAIIPSSSDPQFDDHMCFPVPMNMDLDRYLKSESLSFYVFDDSDTQEDIYIGKVNVPLISLAHDRCISDTKEISPEVEHTPEIEINMPTVSHIPEVSQESSVDKVKENTEKVQQGKDDDVSLLSEGQLAERTLTSSEDETEITEELEPEDEEDRSASDSDECIIPGRIAKSIKQPSEKIRIEIIALSLNDSPVTADDTIQRLFIECRFYSLPAEETPVSLPKPKSGQWVYYNYSNVIYVDKENNQAKRDILKAILLKQEMPNRSIRFTVVSDPPEDEQDLECEDVGIANVDLADMFREGRDIIEQSIDVLDARADGGGIGKLRVTVEALHALRSVYEQYRDDLEA</sequence>